<keyword evidence="3" id="KW-0804">Transcription</keyword>
<dbReference type="PANTHER" id="PTHR43537">
    <property type="entry name" value="TRANSCRIPTIONAL REGULATOR, GNTR FAMILY"/>
    <property type="match status" value="1"/>
</dbReference>
<dbReference type="Pfam" id="PF07729">
    <property type="entry name" value="FCD"/>
    <property type="match status" value="1"/>
</dbReference>
<comment type="caution">
    <text evidence="5">The sequence shown here is derived from an EMBL/GenBank/DDBJ whole genome shotgun (WGS) entry which is preliminary data.</text>
</comment>
<dbReference type="SUPFAM" id="SSF48008">
    <property type="entry name" value="GntR ligand-binding domain-like"/>
    <property type="match status" value="1"/>
</dbReference>
<reference evidence="5 6" key="1">
    <citation type="submission" date="2019-02" db="EMBL/GenBank/DDBJ databases">
        <title>Deep-cultivation of Planctomycetes and their phenomic and genomic characterization uncovers novel biology.</title>
        <authorList>
            <person name="Wiegand S."/>
            <person name="Jogler M."/>
            <person name="Boedeker C."/>
            <person name="Pinto D."/>
            <person name="Vollmers J."/>
            <person name="Rivas-Marin E."/>
            <person name="Kohn T."/>
            <person name="Peeters S.H."/>
            <person name="Heuer A."/>
            <person name="Rast P."/>
            <person name="Oberbeckmann S."/>
            <person name="Bunk B."/>
            <person name="Jeske O."/>
            <person name="Meyerdierks A."/>
            <person name="Storesund J.E."/>
            <person name="Kallscheuer N."/>
            <person name="Luecker S."/>
            <person name="Lage O.M."/>
            <person name="Pohl T."/>
            <person name="Merkel B.J."/>
            <person name="Hornburger P."/>
            <person name="Mueller R.-W."/>
            <person name="Bruemmer F."/>
            <person name="Labrenz M."/>
            <person name="Spormann A.M."/>
            <person name="Op Den Camp H."/>
            <person name="Overmann J."/>
            <person name="Amann R."/>
            <person name="Jetten M.S.M."/>
            <person name="Mascher T."/>
            <person name="Medema M.H."/>
            <person name="Devos D.P."/>
            <person name="Kaster A.-K."/>
            <person name="Ovreas L."/>
            <person name="Rohde M."/>
            <person name="Galperin M.Y."/>
            <person name="Jogler C."/>
        </authorList>
    </citation>
    <scope>NUCLEOTIDE SEQUENCE [LARGE SCALE GENOMIC DNA]</scope>
    <source>
        <strain evidence="5 6">Pan14r</strain>
    </source>
</reference>
<protein>
    <submittedName>
        <fullName evidence="5">Putative HTH-type transcriptional regulator YdfH</fullName>
    </submittedName>
</protein>
<dbReference type="InterPro" id="IPR036388">
    <property type="entry name" value="WH-like_DNA-bd_sf"/>
</dbReference>
<evidence type="ECO:0000313" key="6">
    <source>
        <dbReference type="Proteomes" id="UP000317238"/>
    </source>
</evidence>
<dbReference type="Gene3D" id="1.20.120.530">
    <property type="entry name" value="GntR ligand-binding domain-like"/>
    <property type="match status" value="1"/>
</dbReference>
<dbReference type="PANTHER" id="PTHR43537:SF24">
    <property type="entry name" value="GLUCONATE OPERON TRANSCRIPTIONAL REPRESSOR"/>
    <property type="match status" value="1"/>
</dbReference>
<dbReference type="PROSITE" id="PS50949">
    <property type="entry name" value="HTH_GNTR"/>
    <property type="match status" value="1"/>
</dbReference>
<keyword evidence="2" id="KW-0238">DNA-binding</keyword>
<dbReference type="SMART" id="SM00895">
    <property type="entry name" value="FCD"/>
    <property type="match status" value="1"/>
</dbReference>
<dbReference type="AlphaFoldDB" id="A0A5C5YBC7"/>
<evidence type="ECO:0000256" key="3">
    <source>
        <dbReference type="ARBA" id="ARBA00023163"/>
    </source>
</evidence>
<dbReference type="SMART" id="SM00345">
    <property type="entry name" value="HTH_GNTR"/>
    <property type="match status" value="1"/>
</dbReference>
<dbReference type="InterPro" id="IPR008920">
    <property type="entry name" value="TF_FadR/GntR_C"/>
</dbReference>
<evidence type="ECO:0000256" key="1">
    <source>
        <dbReference type="ARBA" id="ARBA00023015"/>
    </source>
</evidence>
<dbReference type="InterPro" id="IPR000524">
    <property type="entry name" value="Tscrpt_reg_HTH_GntR"/>
</dbReference>
<accession>A0A5C5YBC7</accession>
<dbReference type="GO" id="GO:0003677">
    <property type="term" value="F:DNA binding"/>
    <property type="evidence" value="ECO:0007669"/>
    <property type="project" value="UniProtKB-KW"/>
</dbReference>
<dbReference type="Proteomes" id="UP000317238">
    <property type="component" value="Unassembled WGS sequence"/>
</dbReference>
<dbReference type="OrthoDB" id="114741at2"/>
<dbReference type="InterPro" id="IPR011711">
    <property type="entry name" value="GntR_C"/>
</dbReference>
<dbReference type="RefSeq" id="WP_145302081.1">
    <property type="nucleotide sequence ID" value="NZ_CP036319.1"/>
</dbReference>
<dbReference type="Pfam" id="PF00392">
    <property type="entry name" value="GntR"/>
    <property type="match status" value="1"/>
</dbReference>
<organism evidence="5 6">
    <name type="scientific">Crateriforma conspicua</name>
    <dbReference type="NCBI Taxonomy" id="2527996"/>
    <lineage>
        <taxon>Bacteria</taxon>
        <taxon>Pseudomonadati</taxon>
        <taxon>Planctomycetota</taxon>
        <taxon>Planctomycetia</taxon>
        <taxon>Planctomycetales</taxon>
        <taxon>Planctomycetaceae</taxon>
        <taxon>Crateriforma</taxon>
    </lineage>
</organism>
<evidence type="ECO:0000256" key="2">
    <source>
        <dbReference type="ARBA" id="ARBA00023125"/>
    </source>
</evidence>
<evidence type="ECO:0000313" key="5">
    <source>
        <dbReference type="EMBL" id="TWT70582.1"/>
    </source>
</evidence>
<feature type="domain" description="HTH gntR-type" evidence="4">
    <location>
        <begin position="3"/>
        <end position="70"/>
    </location>
</feature>
<keyword evidence="1" id="KW-0805">Transcription regulation</keyword>
<proteinExistence type="predicted"/>
<keyword evidence="6" id="KW-1185">Reference proteome</keyword>
<evidence type="ECO:0000259" key="4">
    <source>
        <dbReference type="PROSITE" id="PS50949"/>
    </source>
</evidence>
<dbReference type="Gene3D" id="1.10.10.10">
    <property type="entry name" value="Winged helix-like DNA-binding domain superfamily/Winged helix DNA-binding domain"/>
    <property type="match status" value="1"/>
</dbReference>
<dbReference type="GO" id="GO:0003700">
    <property type="term" value="F:DNA-binding transcription factor activity"/>
    <property type="evidence" value="ECO:0007669"/>
    <property type="project" value="InterPro"/>
</dbReference>
<dbReference type="InterPro" id="IPR036390">
    <property type="entry name" value="WH_DNA-bd_sf"/>
</dbReference>
<sequence>MQETNAQRAYDYLRSCLVQGEFLPGARIRYGPVGKKLGISATPVREAIGQLANEGFVELVPQLGAVVRQISRDEVIELYELREAIEPYATARAAERIEQSQLDQIGKQLDRMTQLTERTRQSSSKSVPKKTVRSFEQADLAFHMLIIEATGNRTMLRTVGNSHLLTGIFSVARHGYDAGVMQATCDDHKRILTSLQRKKPDAARDAMAVHIRNGLEISLAGITDDDHRWWDASSR</sequence>
<gene>
    <name evidence="5" type="primary">ydfH_2</name>
    <name evidence="5" type="ORF">Pan14r_28890</name>
</gene>
<dbReference type="SUPFAM" id="SSF46785">
    <property type="entry name" value="Winged helix' DNA-binding domain"/>
    <property type="match status" value="1"/>
</dbReference>
<name>A0A5C5YBC7_9PLAN</name>
<dbReference type="EMBL" id="SJPL01000001">
    <property type="protein sequence ID" value="TWT70582.1"/>
    <property type="molecule type" value="Genomic_DNA"/>
</dbReference>